<evidence type="ECO:0000256" key="9">
    <source>
        <dbReference type="ARBA" id="ARBA00023235"/>
    </source>
</evidence>
<dbReference type="InterPro" id="IPR000212">
    <property type="entry name" value="DNA_helicase_UvrD/REP"/>
</dbReference>
<dbReference type="GO" id="GO:0033202">
    <property type="term" value="C:DNA helicase complex"/>
    <property type="evidence" value="ECO:0007669"/>
    <property type="project" value="TreeGrafter"/>
</dbReference>
<evidence type="ECO:0000256" key="5">
    <source>
        <dbReference type="ARBA" id="ARBA00022806"/>
    </source>
</evidence>
<dbReference type="AlphaFoldDB" id="A0A9Q3ZBQ4"/>
<dbReference type="GO" id="GO:0016787">
    <property type="term" value="F:hydrolase activity"/>
    <property type="evidence" value="ECO:0007669"/>
    <property type="project" value="UniProtKB-UniRule"/>
</dbReference>
<dbReference type="PANTHER" id="PTHR11070">
    <property type="entry name" value="UVRD / RECB / PCRA DNA HELICASE FAMILY MEMBER"/>
    <property type="match status" value="1"/>
</dbReference>
<dbReference type="Pfam" id="PF13361">
    <property type="entry name" value="UvrD_C"/>
    <property type="match status" value="1"/>
</dbReference>
<sequence length="720" mass="80853">MDDVTSLLEGLNPAQRDAVAAEDRHLLVLAGAGSGKTRVLVHRIAWQIATEQASPFGILAVTFTNKAAAEMRGRIEQLLAMPAGGMWVGTFHSIAHRLLRSHWQEARLPQSFEIIDADDQQRLVKRVIRELGLDEQRWPARQATWFINGQKDEGLRAAHMDVSGGDLFAATMQKIYLAYEEACERAGLVDFNEMLLRVLELFRDNDDLRGHYQRRFRHILVDEFQDTNAIQYAWLRLLADEHNAVTIVGDDDQSIYGWRGAKIENIHRFSRDFPDTRVIRLEQNYRSTGTILEAANAVIDNNPDRLGKQLWTEDGKGDPIRLYAGFNEVDEARFIAGKVESLVQQGTNRNDMAVLYRSNAQSRVLEEAFLQAGIPYRIYGGQRFFERAEIRNALAYLRLLNNRQADAAFERVVNTPTRGIGNKTLEAVREQARLRGIPLWDAAVAIVNERLLSPRASNALLAFLQLVDQLAAQTETLDLAETTEHVIAASGLLDFHGQEKGDKGQQRVENLQELVSATRQFGEGDEESDLDPLTAFLDHAALEAGDGQAEAFEDAVQMMTLHSAKGLEFPVVFITGLEEGLFPHQMSSEEPGRLAEERRLCYVGLTRAMRELYLTYAESRRLFGNETLNPPSRFLREIPGELVEEVRVRAAVSRPVGRRGTVRQEEANGIGLGARVVHPKFGEGTVLHFEGQGPNARLQINFDGVGTKWLVSQYARLDVL</sequence>
<dbReference type="KEGG" id="axe:P40_21300"/>
<dbReference type="RefSeq" id="WP_022997319.1">
    <property type="nucleotide sequence ID" value="NZ_CP012331.1"/>
</dbReference>
<keyword evidence="18" id="KW-1185">Reference proteome</keyword>
<evidence type="ECO:0000256" key="4">
    <source>
        <dbReference type="ARBA" id="ARBA00022801"/>
    </source>
</evidence>
<comment type="similarity">
    <text evidence="1">Belongs to the helicase family. UvrD subfamily.</text>
</comment>
<evidence type="ECO:0000259" key="16">
    <source>
        <dbReference type="PROSITE" id="PS51217"/>
    </source>
</evidence>
<dbReference type="FunFam" id="1.10.10.160:FF:000001">
    <property type="entry name" value="ATP-dependent DNA helicase"/>
    <property type="match status" value="1"/>
</dbReference>
<dbReference type="GO" id="GO:0005524">
    <property type="term" value="F:ATP binding"/>
    <property type="evidence" value="ECO:0007669"/>
    <property type="project" value="UniProtKB-UniRule"/>
</dbReference>
<accession>A0A9Q3ZBQ4</accession>
<comment type="catalytic activity">
    <reaction evidence="10">
        <text>Couples ATP hydrolysis with the unwinding of duplex DNA by translocating in the 3'-5' direction.</text>
        <dbReference type="EC" id="5.6.2.4"/>
    </reaction>
</comment>
<dbReference type="Gene3D" id="1.10.10.160">
    <property type="match status" value="1"/>
</dbReference>
<dbReference type="EMBL" id="JAJVKT010000002">
    <property type="protein sequence ID" value="MCE7507495.1"/>
    <property type="molecule type" value="Genomic_DNA"/>
</dbReference>
<evidence type="ECO:0000256" key="10">
    <source>
        <dbReference type="ARBA" id="ARBA00034617"/>
    </source>
</evidence>
<evidence type="ECO:0000256" key="3">
    <source>
        <dbReference type="ARBA" id="ARBA00022763"/>
    </source>
</evidence>
<dbReference type="Proteomes" id="UP001107961">
    <property type="component" value="Unassembled WGS sequence"/>
</dbReference>
<evidence type="ECO:0000256" key="11">
    <source>
        <dbReference type="ARBA" id="ARBA00034808"/>
    </source>
</evidence>
<keyword evidence="4 14" id="KW-0378">Hydrolase</keyword>
<dbReference type="PROSITE" id="PS51198">
    <property type="entry name" value="UVRD_HELICASE_ATP_BIND"/>
    <property type="match status" value="1"/>
</dbReference>
<dbReference type="CDD" id="cd18807">
    <property type="entry name" value="SF1_C_UvrD"/>
    <property type="match status" value="1"/>
</dbReference>
<dbReference type="PROSITE" id="PS51217">
    <property type="entry name" value="UVRD_HELICASE_CTER"/>
    <property type="match status" value="1"/>
</dbReference>
<keyword evidence="8" id="KW-0234">DNA repair</keyword>
<dbReference type="InterPro" id="IPR013986">
    <property type="entry name" value="DExx_box_DNA_helicase_dom_sf"/>
</dbReference>
<dbReference type="SUPFAM" id="SSF52540">
    <property type="entry name" value="P-loop containing nucleoside triphosphate hydrolases"/>
    <property type="match status" value="1"/>
</dbReference>
<dbReference type="PANTHER" id="PTHR11070:SF2">
    <property type="entry name" value="ATP-DEPENDENT DNA HELICASE SRS2"/>
    <property type="match status" value="1"/>
</dbReference>
<keyword evidence="7" id="KW-0238">DNA-binding</keyword>
<dbReference type="GO" id="GO:0000725">
    <property type="term" value="P:recombinational repair"/>
    <property type="evidence" value="ECO:0007669"/>
    <property type="project" value="TreeGrafter"/>
</dbReference>
<dbReference type="GO" id="GO:0005829">
    <property type="term" value="C:cytosol"/>
    <property type="evidence" value="ECO:0007669"/>
    <property type="project" value="TreeGrafter"/>
</dbReference>
<gene>
    <name evidence="17" type="primary">uvrD</name>
    <name evidence="17" type="synonym">mutU</name>
    <name evidence="17" type="synonym">recL</name>
    <name evidence="17" type="ORF">LZG35_02515</name>
</gene>
<evidence type="ECO:0000256" key="12">
    <source>
        <dbReference type="ARBA" id="ARBA00034923"/>
    </source>
</evidence>
<keyword evidence="3" id="KW-0227">DNA damage</keyword>
<evidence type="ECO:0000256" key="1">
    <source>
        <dbReference type="ARBA" id="ARBA00009922"/>
    </source>
</evidence>
<keyword evidence="2 14" id="KW-0547">Nucleotide-binding</keyword>
<evidence type="ECO:0000256" key="7">
    <source>
        <dbReference type="ARBA" id="ARBA00023125"/>
    </source>
</evidence>
<organism evidence="17 18">
    <name type="scientific">Alloalcanivorax xenomutans</name>
    <dbReference type="NCBI Taxonomy" id="1094342"/>
    <lineage>
        <taxon>Bacteria</taxon>
        <taxon>Pseudomonadati</taxon>
        <taxon>Pseudomonadota</taxon>
        <taxon>Gammaproteobacteria</taxon>
        <taxon>Oceanospirillales</taxon>
        <taxon>Alcanivoracaceae</taxon>
        <taxon>Alloalcanivorax</taxon>
    </lineage>
</organism>
<keyword evidence="9" id="KW-0413">Isomerase</keyword>
<dbReference type="Pfam" id="PF00580">
    <property type="entry name" value="UvrD-helicase"/>
    <property type="match status" value="1"/>
</dbReference>
<dbReference type="CDD" id="cd17932">
    <property type="entry name" value="DEXQc_UvrD"/>
    <property type="match status" value="1"/>
</dbReference>
<dbReference type="InterPro" id="IPR014017">
    <property type="entry name" value="DNA_helicase_UvrD-like_C"/>
</dbReference>
<protein>
    <recommendedName>
        <fullName evidence="11">DNA 3'-5' helicase</fullName>
        <ecNumber evidence="11">5.6.2.4</ecNumber>
    </recommendedName>
    <alternativeName>
        <fullName evidence="12">DNA 3'-5' helicase II</fullName>
    </alternativeName>
</protein>
<dbReference type="FunFam" id="1.10.486.10:FF:000003">
    <property type="entry name" value="ATP-dependent DNA helicase"/>
    <property type="match status" value="1"/>
</dbReference>
<dbReference type="GO" id="GO:0003677">
    <property type="term" value="F:DNA binding"/>
    <property type="evidence" value="ECO:0007669"/>
    <property type="project" value="UniProtKB-KW"/>
</dbReference>
<evidence type="ECO:0000259" key="15">
    <source>
        <dbReference type="PROSITE" id="PS51198"/>
    </source>
</evidence>
<evidence type="ECO:0000256" key="8">
    <source>
        <dbReference type="ARBA" id="ARBA00023204"/>
    </source>
</evidence>
<keyword evidence="5 14" id="KW-0347">Helicase</keyword>
<feature type="domain" description="UvrD-like helicase ATP-binding" evidence="15">
    <location>
        <begin position="9"/>
        <end position="288"/>
    </location>
</feature>
<keyword evidence="6 14" id="KW-0067">ATP-binding</keyword>
<dbReference type="Gene3D" id="3.40.50.300">
    <property type="entry name" value="P-loop containing nucleotide triphosphate hydrolases"/>
    <property type="match status" value="2"/>
</dbReference>
<dbReference type="NCBIfam" id="NF008743">
    <property type="entry name" value="PRK11773.1"/>
    <property type="match status" value="1"/>
</dbReference>
<comment type="caution">
    <text evidence="17">The sequence shown here is derived from an EMBL/GenBank/DDBJ whole genome shotgun (WGS) entry which is preliminary data.</text>
</comment>
<evidence type="ECO:0000256" key="13">
    <source>
        <dbReference type="ARBA" id="ARBA00048988"/>
    </source>
</evidence>
<evidence type="ECO:0000256" key="6">
    <source>
        <dbReference type="ARBA" id="ARBA00022840"/>
    </source>
</evidence>
<dbReference type="GO" id="GO:0009314">
    <property type="term" value="P:response to radiation"/>
    <property type="evidence" value="ECO:0007669"/>
    <property type="project" value="UniProtKB-ARBA"/>
</dbReference>
<feature type="binding site" evidence="14">
    <location>
        <begin position="30"/>
        <end position="37"/>
    </location>
    <ligand>
        <name>ATP</name>
        <dbReference type="ChEBI" id="CHEBI:30616"/>
    </ligand>
</feature>
<dbReference type="GO" id="GO:0043138">
    <property type="term" value="F:3'-5' DNA helicase activity"/>
    <property type="evidence" value="ECO:0007669"/>
    <property type="project" value="UniProtKB-EC"/>
</dbReference>
<evidence type="ECO:0000256" key="2">
    <source>
        <dbReference type="ARBA" id="ARBA00022741"/>
    </source>
</evidence>
<reference evidence="17" key="1">
    <citation type="submission" date="2022-01" db="EMBL/GenBank/DDBJ databases">
        <authorList>
            <person name="Karlyshev A.V."/>
            <person name="Jaspars M."/>
        </authorList>
    </citation>
    <scope>NUCLEOTIDE SEQUENCE</scope>
    <source>
        <strain evidence="17">AGSA3-2</strain>
    </source>
</reference>
<dbReference type="Gene3D" id="1.10.486.10">
    <property type="entry name" value="PCRA, domain 4"/>
    <property type="match status" value="1"/>
</dbReference>
<evidence type="ECO:0000313" key="18">
    <source>
        <dbReference type="Proteomes" id="UP001107961"/>
    </source>
</evidence>
<name>A0A9Q3ZBQ4_9GAMM</name>
<dbReference type="FunFam" id="3.40.50.300:FF:001201">
    <property type="entry name" value="ATP-dependent DNA helicase UvrD2"/>
    <property type="match status" value="1"/>
</dbReference>
<feature type="domain" description="UvrD-like helicase C-terminal" evidence="16">
    <location>
        <begin position="289"/>
        <end position="566"/>
    </location>
</feature>
<comment type="catalytic activity">
    <reaction evidence="13">
        <text>ATP + H2O = ADP + phosphate + H(+)</text>
        <dbReference type="Rhea" id="RHEA:13065"/>
        <dbReference type="ChEBI" id="CHEBI:15377"/>
        <dbReference type="ChEBI" id="CHEBI:15378"/>
        <dbReference type="ChEBI" id="CHEBI:30616"/>
        <dbReference type="ChEBI" id="CHEBI:43474"/>
        <dbReference type="ChEBI" id="CHEBI:456216"/>
        <dbReference type="EC" id="5.6.2.4"/>
    </reaction>
</comment>
<dbReference type="EC" id="5.6.2.4" evidence="11"/>
<dbReference type="InterPro" id="IPR014016">
    <property type="entry name" value="UvrD-like_ATP-bd"/>
</dbReference>
<dbReference type="InterPro" id="IPR027417">
    <property type="entry name" value="P-loop_NTPase"/>
</dbReference>
<proteinExistence type="inferred from homology"/>
<dbReference type="GeneID" id="94688857"/>
<dbReference type="Pfam" id="PF21196">
    <property type="entry name" value="PcrA_UvrD_tudor"/>
    <property type="match status" value="1"/>
</dbReference>
<evidence type="ECO:0000256" key="14">
    <source>
        <dbReference type="PROSITE-ProRule" id="PRU00560"/>
    </source>
</evidence>
<evidence type="ECO:0000313" key="17">
    <source>
        <dbReference type="EMBL" id="MCE7507495.1"/>
    </source>
</evidence>